<keyword evidence="3" id="KW-0029">Amino-acid transport</keyword>
<dbReference type="EMBL" id="BSPL01000023">
    <property type="protein sequence ID" value="GLS72951.1"/>
    <property type="molecule type" value="Genomic_DNA"/>
</dbReference>
<dbReference type="SUPFAM" id="SSF53822">
    <property type="entry name" value="Periplasmic binding protein-like I"/>
    <property type="match status" value="1"/>
</dbReference>
<dbReference type="InterPro" id="IPR028082">
    <property type="entry name" value="Peripla_BP_I"/>
</dbReference>
<keyword evidence="3" id="KW-0813">Transport</keyword>
<dbReference type="Proteomes" id="UP001157440">
    <property type="component" value="Unassembled WGS sequence"/>
</dbReference>
<name>A0AA37TFG9_9HYPH</name>
<proteinExistence type="inferred from homology"/>
<dbReference type="Pfam" id="PF13458">
    <property type="entry name" value="Peripla_BP_6"/>
    <property type="match status" value="1"/>
</dbReference>
<evidence type="ECO:0000256" key="3">
    <source>
        <dbReference type="ARBA" id="ARBA00022970"/>
    </source>
</evidence>
<keyword evidence="2" id="KW-0732">Signal</keyword>
<evidence type="ECO:0000256" key="2">
    <source>
        <dbReference type="ARBA" id="ARBA00022729"/>
    </source>
</evidence>
<dbReference type="GO" id="GO:0006865">
    <property type="term" value="P:amino acid transport"/>
    <property type="evidence" value="ECO:0007669"/>
    <property type="project" value="UniProtKB-KW"/>
</dbReference>
<dbReference type="Gene3D" id="3.40.50.2300">
    <property type="match status" value="4"/>
</dbReference>
<dbReference type="PANTHER" id="PTHR30483">
    <property type="entry name" value="LEUCINE-SPECIFIC-BINDING PROTEIN"/>
    <property type="match status" value="1"/>
</dbReference>
<dbReference type="CDD" id="cd06339">
    <property type="entry name" value="PBP1_YraM_LppC_lipoprotein-like"/>
    <property type="match status" value="1"/>
</dbReference>
<organism evidence="5 6">
    <name type="scientific">Methylobacterium tardum</name>
    <dbReference type="NCBI Taxonomy" id="374432"/>
    <lineage>
        <taxon>Bacteria</taxon>
        <taxon>Pseudomonadati</taxon>
        <taxon>Pseudomonadota</taxon>
        <taxon>Alphaproteobacteria</taxon>
        <taxon>Hyphomicrobiales</taxon>
        <taxon>Methylobacteriaceae</taxon>
        <taxon>Methylobacterium</taxon>
    </lineage>
</organism>
<accession>A0AA37TFG9</accession>
<evidence type="ECO:0000313" key="6">
    <source>
        <dbReference type="Proteomes" id="UP001157440"/>
    </source>
</evidence>
<gene>
    <name evidence="5" type="ORF">GCM10007890_49660</name>
</gene>
<evidence type="ECO:0000256" key="1">
    <source>
        <dbReference type="ARBA" id="ARBA00010062"/>
    </source>
</evidence>
<reference evidence="6" key="1">
    <citation type="journal article" date="2019" name="Int. J. Syst. Evol. Microbiol.">
        <title>The Global Catalogue of Microorganisms (GCM) 10K type strain sequencing project: providing services to taxonomists for standard genome sequencing and annotation.</title>
        <authorList>
            <consortium name="The Broad Institute Genomics Platform"/>
            <consortium name="The Broad Institute Genome Sequencing Center for Infectious Disease"/>
            <person name="Wu L."/>
            <person name="Ma J."/>
        </authorList>
    </citation>
    <scope>NUCLEOTIDE SEQUENCE [LARGE SCALE GENOMIC DNA]</scope>
    <source>
        <strain evidence="6">NBRC 103632</strain>
    </source>
</reference>
<dbReference type="InterPro" id="IPR028081">
    <property type="entry name" value="Leu-bd"/>
</dbReference>
<dbReference type="RefSeq" id="WP_238195059.1">
    <property type="nucleotide sequence ID" value="NZ_BPQZ01000003.1"/>
</dbReference>
<sequence length="422" mass="43478">MARPTRARDRLVRVTALTAALCAALLPLGGCLGTDAVRRRPIPQADLSPPADLPQAPAAAVPATLATPAAFAGQRIGTGTVKVALVLPLNGQGASVGNALRNAAQLAYDEAQQPDLTILVEDDRGTPDGARDATQDALRQGAEIVLGPLFAGNVQTAANVAKTAGKPVIGFSTDATVATRGVYLLSFLPQPEVDRVVEDSVAGGKRSFAALIPETAYGNAVEAEFREVVARRGARVAAVERYPAGAPGPAVERLARVITGPAATADALFIPETAEAMPAVAAALTKAGFSPGRVRPIGTALWNEPGLFALPALQGGRFASPDRSGFSSFSGRYQARFGSVPPRVASLAYDAVTLAAALARQYGSQRFAETTLTSGSGFAGVDGTFRFRPDGQSERALAVYEIRNNAAPVVSPAPRVLAKPGI</sequence>
<protein>
    <submittedName>
        <fullName evidence="5">Penicillin-binding protein activator</fullName>
    </submittedName>
</protein>
<comment type="similarity">
    <text evidence="1">Belongs to the leucine-binding protein family.</text>
</comment>
<comment type="caution">
    <text evidence="5">The sequence shown here is derived from an EMBL/GenBank/DDBJ whole genome shotgun (WGS) entry which is preliminary data.</text>
</comment>
<evidence type="ECO:0000259" key="4">
    <source>
        <dbReference type="Pfam" id="PF13458"/>
    </source>
</evidence>
<dbReference type="InterPro" id="IPR051010">
    <property type="entry name" value="BCAA_transport"/>
</dbReference>
<feature type="domain" description="Leucine-binding protein" evidence="4">
    <location>
        <begin position="80"/>
        <end position="405"/>
    </location>
</feature>
<keyword evidence="6" id="KW-1185">Reference proteome</keyword>
<dbReference type="PANTHER" id="PTHR30483:SF6">
    <property type="entry name" value="PERIPLASMIC BINDING PROTEIN OF ABC TRANSPORTER FOR NATURAL AMINO ACIDS"/>
    <property type="match status" value="1"/>
</dbReference>
<evidence type="ECO:0000313" key="5">
    <source>
        <dbReference type="EMBL" id="GLS72951.1"/>
    </source>
</evidence>
<dbReference type="AlphaFoldDB" id="A0AA37TFG9"/>